<dbReference type="Pfam" id="PF02571">
    <property type="entry name" value="CbiJ"/>
    <property type="match status" value="1"/>
</dbReference>
<accession>A0ABU0JTW6</accession>
<dbReference type="RefSeq" id="WP_307355441.1">
    <property type="nucleotide sequence ID" value="NZ_BAAACJ010000032.1"/>
</dbReference>
<dbReference type="PANTHER" id="PTHR36925:SF1">
    <property type="entry name" value="COBALT-PRECORRIN-6A REDUCTASE"/>
    <property type="match status" value="1"/>
</dbReference>
<evidence type="ECO:0000256" key="2">
    <source>
        <dbReference type="ARBA" id="ARBA00022573"/>
    </source>
</evidence>
<evidence type="ECO:0000313" key="5">
    <source>
        <dbReference type="Proteomes" id="UP001224418"/>
    </source>
</evidence>
<reference evidence="4 5" key="1">
    <citation type="submission" date="2023-07" db="EMBL/GenBank/DDBJ databases">
        <title>Genomic Encyclopedia of Type Strains, Phase IV (KMG-IV): sequencing the most valuable type-strain genomes for metagenomic binning, comparative biology and taxonomic classification.</title>
        <authorList>
            <person name="Goeker M."/>
        </authorList>
    </citation>
    <scope>NUCLEOTIDE SEQUENCE [LARGE SCALE GENOMIC DNA]</scope>
    <source>
        <strain evidence="4 5">DSM 1400</strain>
    </source>
</reference>
<dbReference type="PANTHER" id="PTHR36925">
    <property type="entry name" value="COBALT-PRECORRIN-6A REDUCTASE"/>
    <property type="match status" value="1"/>
</dbReference>
<sequence>MIGLILGTSEGKKILSLLNQFTEDIFVSTATEYGGELLKDYKYKVLNTTPLDVEGLKNVIKKYNIDIFVDGSHPYALIVTENLKKACNDMNINYLRYERPSVVDKYIYDKNGELDKNNNVVVVHSYEELLPKLKNLQGNILNTTGSRNIKKIIDFNLENRIIHRVLPTLKVMEELDHLKILPENIVAIKGPISYELNIAFIKECNAQAILMKDSGVQGGTEEKIRAAIDSNIKAYVIGRKKEQGINIFSKEEDLVKQIKELSTRQK</sequence>
<evidence type="ECO:0000313" key="4">
    <source>
        <dbReference type="EMBL" id="MDQ0479367.1"/>
    </source>
</evidence>
<dbReference type="EMBL" id="JAUSWN010000007">
    <property type="protein sequence ID" value="MDQ0479367.1"/>
    <property type="molecule type" value="Genomic_DNA"/>
</dbReference>
<dbReference type="InterPro" id="IPR003723">
    <property type="entry name" value="Precorrin-6x_reduct"/>
</dbReference>
<dbReference type="PROSITE" id="PS51014">
    <property type="entry name" value="COBK_CBIJ"/>
    <property type="match status" value="1"/>
</dbReference>
<evidence type="ECO:0000256" key="3">
    <source>
        <dbReference type="ARBA" id="ARBA00023002"/>
    </source>
</evidence>
<protein>
    <submittedName>
        <fullName evidence="4">Precorrin-6A/cobalt-precorrin-6A reductase</fullName>
        <ecNumber evidence="4">1.3.1.106</ecNumber>
        <ecNumber evidence="4">1.3.1.54</ecNumber>
    </submittedName>
</protein>
<comment type="pathway">
    <text evidence="1">Cofactor biosynthesis; adenosylcobalamin biosynthesis.</text>
</comment>
<dbReference type="EC" id="1.3.1.106" evidence="4"/>
<evidence type="ECO:0000256" key="1">
    <source>
        <dbReference type="ARBA" id="ARBA00004953"/>
    </source>
</evidence>
<dbReference type="GO" id="GO:0016994">
    <property type="term" value="F:precorrin-6A reductase activity"/>
    <property type="evidence" value="ECO:0007669"/>
    <property type="project" value="UniProtKB-EC"/>
</dbReference>
<dbReference type="NCBIfam" id="TIGR00715">
    <property type="entry name" value="precor6x_red"/>
    <property type="match status" value="1"/>
</dbReference>
<dbReference type="NCBIfam" id="NF005970">
    <property type="entry name" value="PRK08057.1-4"/>
    <property type="match status" value="1"/>
</dbReference>
<dbReference type="EC" id="1.3.1.54" evidence="4"/>
<keyword evidence="3 4" id="KW-0560">Oxidoreductase</keyword>
<proteinExistence type="predicted"/>
<keyword evidence="2" id="KW-0169">Cobalamin biosynthesis</keyword>
<comment type="caution">
    <text evidence="4">The sequence shown here is derived from an EMBL/GenBank/DDBJ whole genome shotgun (WGS) entry which is preliminary data.</text>
</comment>
<dbReference type="Proteomes" id="UP001224418">
    <property type="component" value="Unassembled WGS sequence"/>
</dbReference>
<name>A0ABU0JTW6_HATLI</name>
<organism evidence="4 5">
    <name type="scientific">Hathewaya limosa</name>
    <name type="common">Clostridium limosum</name>
    <dbReference type="NCBI Taxonomy" id="1536"/>
    <lineage>
        <taxon>Bacteria</taxon>
        <taxon>Bacillati</taxon>
        <taxon>Bacillota</taxon>
        <taxon>Clostridia</taxon>
        <taxon>Eubacteriales</taxon>
        <taxon>Clostridiaceae</taxon>
        <taxon>Hathewaya</taxon>
    </lineage>
</organism>
<keyword evidence="5" id="KW-1185">Reference proteome</keyword>
<gene>
    <name evidence="4" type="ORF">QOZ93_001108</name>
</gene>